<proteinExistence type="inferred from homology"/>
<feature type="compositionally biased region" description="Low complexity" evidence="8">
    <location>
        <begin position="357"/>
        <end position="373"/>
    </location>
</feature>
<evidence type="ECO:0000259" key="9">
    <source>
        <dbReference type="Pfam" id="PF00768"/>
    </source>
</evidence>
<keyword evidence="2" id="KW-0732">Signal</keyword>
<evidence type="ECO:0000256" key="6">
    <source>
        <dbReference type="ARBA" id="ARBA00023316"/>
    </source>
</evidence>
<feature type="compositionally biased region" description="Low complexity" evidence="8">
    <location>
        <begin position="121"/>
        <end position="147"/>
    </location>
</feature>
<reference evidence="10" key="1">
    <citation type="submission" date="2023-06" db="EMBL/GenBank/DDBJ databases">
        <title>WGS-Sequencing of Streptomyces ficellus isolate 21 collected from sand in Gara Djebilet Iron Mine in Algeria.</title>
        <authorList>
            <person name="Zegers G.P."/>
            <person name="Gomez A."/>
            <person name="Gueddou A."/>
            <person name="Zahara A.F."/>
            <person name="Worth M."/>
            <person name="Sevigny J.L."/>
            <person name="Tisa L."/>
        </authorList>
    </citation>
    <scope>NUCLEOTIDE SEQUENCE</scope>
    <source>
        <strain evidence="10">AS11</strain>
    </source>
</reference>
<comment type="similarity">
    <text evidence="1 7">Belongs to the peptidase S11 family.</text>
</comment>
<sequence>MAGESPDKSEQQKSPGETASSERDPRLAVLGDAPSSDGDADVRVDQPTAVFRAVSPPAPDPAPEPADEPADEPDPAEGDARLRAAVAAWVTKPDEPEPAEKGAVGTDEPEAAAKGAGGGNDPAAAASRAKAAPRGAGAGGASAASVTRGGGAGDDDAASLTRTAGPGDDAAASARAAVAAASDAPATDGARPARSGASAKTDVPAKPEVPPVSEPDVPAKAVPSPESNVSAKRDIPDEKTGGPDASDESAPKPDASAKRDVPAAKANASDATDQTDPADESPVDQPTAVFKAVRRPAVDQPTTTLKAVTPKRPEQAPESPAERTSKFVPLRADDVRPAAKKPEPQVQAPAPAPAPAAPAAAAAADKAAPAAPASLTEAERTKQQPMPPRPPLDMLAELTNTPPPPETPVRTVVRRIKIWTPLVVLLVIVFAIVQFVRPLPAPTLALTAKPSYTFEGGKPSLPWPNEGQGYMSATGLGTVDSFGEQKPVPIGSVAKAMTAYVILKEHPLKKGAKGEMIEIDALAEKEGGYDAQNESTLNTVKAGDKISQYDALAAIMIPSANNIARLLARWDAGSEAAFVKKMNDTAKELGMKNTTYTDPSGLNHTTVSSAEDQVKLGEKLVEIPALVEITAMPWWTDPSGKKWRNYNDLVPYDGALGIKTGSTTKAGGNLLFAAHKKVGDTDQLIVGAVLAQYKTPILGSAIAASKEAMLATQQLLKSQTVVKKGDVVGAVDDGLGGRTPVVATKDVKVVGWSGLTVKLELSNAGRALPHSAPAGTQVGVLTVGEGASQVRVPVALRSAMAEPGLGDKLTRLG</sequence>
<feature type="compositionally biased region" description="Low complexity" evidence="8">
    <location>
        <begin position="163"/>
        <end position="190"/>
    </location>
</feature>
<keyword evidence="5" id="KW-0573">Peptidoglycan synthesis</keyword>
<keyword evidence="11" id="KW-1185">Reference proteome</keyword>
<dbReference type="RefSeq" id="WP_290109828.1">
    <property type="nucleotide sequence ID" value="NZ_JAUEPL010000003.1"/>
</dbReference>
<dbReference type="PANTHER" id="PTHR21581">
    <property type="entry name" value="D-ALANYL-D-ALANINE CARBOXYPEPTIDASE"/>
    <property type="match status" value="1"/>
</dbReference>
<feature type="region of interest" description="Disordered" evidence="8">
    <location>
        <begin position="1"/>
        <end position="403"/>
    </location>
</feature>
<evidence type="ECO:0000256" key="2">
    <source>
        <dbReference type="ARBA" id="ARBA00022729"/>
    </source>
</evidence>
<evidence type="ECO:0000313" key="10">
    <source>
        <dbReference type="EMBL" id="MDN3293001.1"/>
    </source>
</evidence>
<dbReference type="PANTHER" id="PTHR21581:SF33">
    <property type="entry name" value="D-ALANYL-D-ALANINE CARBOXYPEPTIDASE DACB"/>
    <property type="match status" value="1"/>
</dbReference>
<feature type="compositionally biased region" description="Basic and acidic residues" evidence="8">
    <location>
        <begin position="249"/>
        <end position="262"/>
    </location>
</feature>
<keyword evidence="6" id="KW-0961">Cell wall biogenesis/degradation</keyword>
<dbReference type="Proteomes" id="UP001174050">
    <property type="component" value="Unassembled WGS sequence"/>
</dbReference>
<name>A0ABT7Z0I9_9ACTN</name>
<dbReference type="SUPFAM" id="SSF56601">
    <property type="entry name" value="beta-lactamase/transpeptidase-like"/>
    <property type="match status" value="1"/>
</dbReference>
<dbReference type="Pfam" id="PF00768">
    <property type="entry name" value="Peptidase_S11"/>
    <property type="match status" value="1"/>
</dbReference>
<feature type="compositionally biased region" description="Basic and acidic residues" evidence="8">
    <location>
        <begin position="231"/>
        <end position="241"/>
    </location>
</feature>
<comment type="caution">
    <text evidence="10">The sequence shown here is derived from an EMBL/GenBank/DDBJ whole genome shotgun (WGS) entry which is preliminary data.</text>
</comment>
<evidence type="ECO:0000313" key="11">
    <source>
        <dbReference type="Proteomes" id="UP001174050"/>
    </source>
</evidence>
<dbReference type="Gene3D" id="3.40.710.10">
    <property type="entry name" value="DD-peptidase/beta-lactamase superfamily"/>
    <property type="match status" value="1"/>
</dbReference>
<feature type="compositionally biased region" description="Basic and acidic residues" evidence="8">
    <location>
        <begin position="311"/>
        <end position="343"/>
    </location>
</feature>
<feature type="domain" description="Peptidase S11 D-alanyl-D-alanine carboxypeptidase A N-terminal" evidence="9">
    <location>
        <begin position="485"/>
        <end position="677"/>
    </location>
</feature>
<evidence type="ECO:0000256" key="5">
    <source>
        <dbReference type="ARBA" id="ARBA00022984"/>
    </source>
</evidence>
<protein>
    <recommendedName>
        <fullName evidence="9">Peptidase S11 D-alanyl-D-alanine carboxypeptidase A N-terminal domain-containing protein</fullName>
    </recommendedName>
</protein>
<dbReference type="EMBL" id="JAUEPL010000003">
    <property type="protein sequence ID" value="MDN3293001.1"/>
    <property type="molecule type" value="Genomic_DNA"/>
</dbReference>
<dbReference type="InterPro" id="IPR001967">
    <property type="entry name" value="Peptidase_S11_N"/>
</dbReference>
<feature type="compositionally biased region" description="Acidic residues" evidence="8">
    <location>
        <begin position="65"/>
        <end position="77"/>
    </location>
</feature>
<keyword evidence="4" id="KW-0133">Cell shape</keyword>
<dbReference type="InterPro" id="IPR012338">
    <property type="entry name" value="Beta-lactam/transpept-like"/>
</dbReference>
<keyword evidence="3" id="KW-0378">Hydrolase</keyword>
<evidence type="ECO:0000256" key="3">
    <source>
        <dbReference type="ARBA" id="ARBA00022801"/>
    </source>
</evidence>
<evidence type="ECO:0000256" key="4">
    <source>
        <dbReference type="ARBA" id="ARBA00022960"/>
    </source>
</evidence>
<gene>
    <name evidence="10" type="ORF">QWM81_02830</name>
</gene>
<organism evidence="10 11">
    <name type="scientific">Streptomyces ficellus</name>
    <dbReference type="NCBI Taxonomy" id="1977088"/>
    <lineage>
        <taxon>Bacteria</taxon>
        <taxon>Bacillati</taxon>
        <taxon>Actinomycetota</taxon>
        <taxon>Actinomycetes</taxon>
        <taxon>Kitasatosporales</taxon>
        <taxon>Streptomycetaceae</taxon>
        <taxon>Streptomyces</taxon>
    </lineage>
</organism>
<evidence type="ECO:0000256" key="8">
    <source>
        <dbReference type="SAM" id="MobiDB-lite"/>
    </source>
</evidence>
<evidence type="ECO:0000256" key="1">
    <source>
        <dbReference type="ARBA" id="ARBA00007164"/>
    </source>
</evidence>
<feature type="compositionally biased region" description="Basic and acidic residues" evidence="8">
    <location>
        <begin position="1"/>
        <end position="11"/>
    </location>
</feature>
<evidence type="ECO:0000256" key="7">
    <source>
        <dbReference type="RuleBase" id="RU004016"/>
    </source>
</evidence>
<dbReference type="PRINTS" id="PR00725">
    <property type="entry name" value="DADACBPTASE1"/>
</dbReference>
<accession>A0ABT7Z0I9</accession>
<dbReference type="InterPro" id="IPR018044">
    <property type="entry name" value="Peptidase_S11"/>
</dbReference>